<evidence type="ECO:0000313" key="1">
    <source>
        <dbReference type="EMBL" id="KAH9424104.1"/>
    </source>
</evidence>
<sequence>MATTKIDLHNITEYNSFKFRSSFDSFFLSNDFFSYLTESKNNYHKLICNSFIGHFENRLRLSNIYG</sequence>
<accession>A0ABQ8JNC0</accession>
<gene>
    <name evidence="1" type="ORF">DERP_004286</name>
</gene>
<comment type="caution">
    <text evidence="1">The sequence shown here is derived from an EMBL/GenBank/DDBJ whole genome shotgun (WGS) entry which is preliminary data.</text>
</comment>
<reference evidence="1 2" key="1">
    <citation type="journal article" date="2018" name="J. Allergy Clin. Immunol.">
        <title>High-quality assembly of Dermatophagoides pteronyssinus genome and transcriptome reveals a wide range of novel allergens.</title>
        <authorList>
            <person name="Liu X.Y."/>
            <person name="Yang K.Y."/>
            <person name="Wang M.Q."/>
            <person name="Kwok J.S."/>
            <person name="Zeng X."/>
            <person name="Yang Z."/>
            <person name="Xiao X.J."/>
            <person name="Lau C.P."/>
            <person name="Li Y."/>
            <person name="Huang Z.M."/>
            <person name="Ba J.G."/>
            <person name="Yim A.K."/>
            <person name="Ouyang C.Y."/>
            <person name="Ngai S.M."/>
            <person name="Chan T.F."/>
            <person name="Leung E.L."/>
            <person name="Liu L."/>
            <person name="Liu Z.G."/>
            <person name="Tsui S.K."/>
        </authorList>
    </citation>
    <scope>NUCLEOTIDE SEQUENCE [LARGE SCALE GENOMIC DNA]</scope>
    <source>
        <strain evidence="1">Derp</strain>
    </source>
</reference>
<evidence type="ECO:0000313" key="2">
    <source>
        <dbReference type="Proteomes" id="UP000887458"/>
    </source>
</evidence>
<reference evidence="1 2" key="2">
    <citation type="journal article" date="2022" name="Mol. Biol. Evol.">
        <title>Comparative Genomics Reveals Insights into the Divergent Evolution of Astigmatic Mites and Household Pest Adaptations.</title>
        <authorList>
            <person name="Xiong Q."/>
            <person name="Wan A.T."/>
            <person name="Liu X."/>
            <person name="Fung C.S."/>
            <person name="Xiao X."/>
            <person name="Malainual N."/>
            <person name="Hou J."/>
            <person name="Wang L."/>
            <person name="Wang M."/>
            <person name="Yang K.Y."/>
            <person name="Cui Y."/>
            <person name="Leung E.L."/>
            <person name="Nong W."/>
            <person name="Shin S.K."/>
            <person name="Au S.W."/>
            <person name="Jeong K.Y."/>
            <person name="Chew F.T."/>
            <person name="Hui J.H."/>
            <person name="Leung T.F."/>
            <person name="Tungtrongchitr A."/>
            <person name="Zhong N."/>
            <person name="Liu Z."/>
            <person name="Tsui S.K."/>
        </authorList>
    </citation>
    <scope>NUCLEOTIDE SEQUENCE [LARGE SCALE GENOMIC DNA]</scope>
    <source>
        <strain evidence="1">Derp</strain>
    </source>
</reference>
<name>A0ABQ8JNC0_DERPT</name>
<protein>
    <submittedName>
        <fullName evidence="1">Uncharacterized protein</fullName>
    </submittedName>
</protein>
<keyword evidence="2" id="KW-1185">Reference proteome</keyword>
<proteinExistence type="predicted"/>
<dbReference type="EMBL" id="NJHN03000029">
    <property type="protein sequence ID" value="KAH9424104.1"/>
    <property type="molecule type" value="Genomic_DNA"/>
</dbReference>
<dbReference type="Proteomes" id="UP000887458">
    <property type="component" value="Unassembled WGS sequence"/>
</dbReference>
<organism evidence="1 2">
    <name type="scientific">Dermatophagoides pteronyssinus</name>
    <name type="common">European house dust mite</name>
    <dbReference type="NCBI Taxonomy" id="6956"/>
    <lineage>
        <taxon>Eukaryota</taxon>
        <taxon>Metazoa</taxon>
        <taxon>Ecdysozoa</taxon>
        <taxon>Arthropoda</taxon>
        <taxon>Chelicerata</taxon>
        <taxon>Arachnida</taxon>
        <taxon>Acari</taxon>
        <taxon>Acariformes</taxon>
        <taxon>Sarcoptiformes</taxon>
        <taxon>Astigmata</taxon>
        <taxon>Psoroptidia</taxon>
        <taxon>Analgoidea</taxon>
        <taxon>Pyroglyphidae</taxon>
        <taxon>Dermatophagoidinae</taxon>
        <taxon>Dermatophagoides</taxon>
    </lineage>
</organism>